<protein>
    <submittedName>
        <fullName evidence="3">Uncharacterized protein LOC107267159</fullName>
    </submittedName>
</protein>
<name>A0AAJ7BTK5_CEPCN</name>
<dbReference type="KEGG" id="ccin:107267159"/>
<dbReference type="PANTHER" id="PTHR39951:SF2">
    <property type="entry name" value="IP05660P"/>
    <property type="match status" value="1"/>
</dbReference>
<dbReference type="AlphaFoldDB" id="A0AAJ7BTK5"/>
<reference evidence="3" key="1">
    <citation type="submission" date="2025-08" db="UniProtKB">
        <authorList>
            <consortium name="RefSeq"/>
        </authorList>
    </citation>
    <scope>IDENTIFICATION</scope>
</reference>
<dbReference type="PANTHER" id="PTHR39951">
    <property type="entry name" value="FI22632P1"/>
    <property type="match status" value="1"/>
</dbReference>
<evidence type="ECO:0000256" key="1">
    <source>
        <dbReference type="SAM" id="SignalP"/>
    </source>
</evidence>
<gene>
    <name evidence="3" type="primary">LOC107267159</name>
</gene>
<evidence type="ECO:0000313" key="3">
    <source>
        <dbReference type="RefSeq" id="XP_015593963.1"/>
    </source>
</evidence>
<accession>A0AAJ7BTK5</accession>
<sequence length="95" mass="10436">MDLRLTLVIVLTVQTGIEAASVLTFVHDLIQNNVAGVPVIHERTQWEFDPDLGKQRRVQFEALNGKLGEDLIARLGMGVGFKGPWGTVVGRNGVR</sequence>
<organism evidence="2 3">
    <name type="scientific">Cephus cinctus</name>
    <name type="common">Wheat stem sawfly</name>
    <dbReference type="NCBI Taxonomy" id="211228"/>
    <lineage>
        <taxon>Eukaryota</taxon>
        <taxon>Metazoa</taxon>
        <taxon>Ecdysozoa</taxon>
        <taxon>Arthropoda</taxon>
        <taxon>Hexapoda</taxon>
        <taxon>Insecta</taxon>
        <taxon>Pterygota</taxon>
        <taxon>Neoptera</taxon>
        <taxon>Endopterygota</taxon>
        <taxon>Hymenoptera</taxon>
        <taxon>Cephoidea</taxon>
        <taxon>Cephidae</taxon>
        <taxon>Cephus</taxon>
    </lineage>
</organism>
<evidence type="ECO:0000313" key="2">
    <source>
        <dbReference type="Proteomes" id="UP000694920"/>
    </source>
</evidence>
<keyword evidence="2" id="KW-1185">Reference proteome</keyword>
<proteinExistence type="predicted"/>
<dbReference type="Proteomes" id="UP000694920">
    <property type="component" value="Unplaced"/>
</dbReference>
<dbReference type="GeneID" id="107267159"/>
<dbReference type="RefSeq" id="XP_015593963.1">
    <property type="nucleotide sequence ID" value="XM_015738477.1"/>
</dbReference>
<feature type="signal peptide" evidence="1">
    <location>
        <begin position="1"/>
        <end position="19"/>
    </location>
</feature>
<keyword evidence="1" id="KW-0732">Signal</keyword>
<feature type="chain" id="PRO_5042523322" evidence="1">
    <location>
        <begin position="20"/>
        <end position="95"/>
    </location>
</feature>